<accession>A0A2J8A075</accession>
<reference evidence="2 3" key="1">
    <citation type="journal article" date="2017" name="Mol. Biol. Evol.">
        <title>The 4-celled Tetrabaena socialis nuclear genome reveals the essential components for genetic control of cell number at the origin of multicellularity in the volvocine lineage.</title>
        <authorList>
            <person name="Featherston J."/>
            <person name="Arakaki Y."/>
            <person name="Hanschen E.R."/>
            <person name="Ferris P.J."/>
            <person name="Michod R.E."/>
            <person name="Olson B.J.S.C."/>
            <person name="Nozaki H."/>
            <person name="Durand P.M."/>
        </authorList>
    </citation>
    <scope>NUCLEOTIDE SEQUENCE [LARGE SCALE GENOMIC DNA]</scope>
    <source>
        <strain evidence="2 3">NIES-571</strain>
    </source>
</reference>
<keyword evidence="3" id="KW-1185">Reference proteome</keyword>
<feature type="compositionally biased region" description="Basic residues" evidence="1">
    <location>
        <begin position="16"/>
        <end position="28"/>
    </location>
</feature>
<protein>
    <submittedName>
        <fullName evidence="2">Uncharacterized protein</fullName>
    </submittedName>
</protein>
<proteinExistence type="predicted"/>
<evidence type="ECO:0000313" key="3">
    <source>
        <dbReference type="Proteomes" id="UP000236333"/>
    </source>
</evidence>
<feature type="region of interest" description="Disordered" evidence="1">
    <location>
        <begin position="183"/>
        <end position="216"/>
    </location>
</feature>
<organism evidence="2 3">
    <name type="scientific">Tetrabaena socialis</name>
    <dbReference type="NCBI Taxonomy" id="47790"/>
    <lineage>
        <taxon>Eukaryota</taxon>
        <taxon>Viridiplantae</taxon>
        <taxon>Chlorophyta</taxon>
        <taxon>core chlorophytes</taxon>
        <taxon>Chlorophyceae</taxon>
        <taxon>CS clade</taxon>
        <taxon>Chlamydomonadales</taxon>
        <taxon>Tetrabaenaceae</taxon>
        <taxon>Tetrabaena</taxon>
    </lineage>
</organism>
<dbReference type="AlphaFoldDB" id="A0A2J8A075"/>
<evidence type="ECO:0000256" key="1">
    <source>
        <dbReference type="SAM" id="MobiDB-lite"/>
    </source>
</evidence>
<feature type="region of interest" description="Disordered" evidence="1">
    <location>
        <begin position="116"/>
        <end position="155"/>
    </location>
</feature>
<gene>
    <name evidence="2" type="ORF">TSOC_007795</name>
</gene>
<evidence type="ECO:0000313" key="2">
    <source>
        <dbReference type="EMBL" id="PNH05906.1"/>
    </source>
</evidence>
<feature type="compositionally biased region" description="Pro residues" evidence="1">
    <location>
        <begin position="186"/>
        <end position="196"/>
    </location>
</feature>
<dbReference type="Proteomes" id="UP000236333">
    <property type="component" value="Unassembled WGS sequence"/>
</dbReference>
<dbReference type="EMBL" id="PGGS01000272">
    <property type="protein sequence ID" value="PNH05906.1"/>
    <property type="molecule type" value="Genomic_DNA"/>
</dbReference>
<feature type="compositionally biased region" description="Pro residues" evidence="1">
    <location>
        <begin position="116"/>
        <end position="134"/>
    </location>
</feature>
<sequence>MVEVKVLQPDDEGKASTKHPHKSVARRPARRSAAADFILSPSFQCAAQLTVGMLVVCLFTFVKEMQFIQSCLAATLYIVCSVLVSQDNHVGTKLLGCAMVCGSMLWGATLAGCAQPPAPAPAPAPDAPPAPAPATLPGAEAAAAAAEEAEQEVQDAETAVELLLEADGEDMDDAAFLALMDRATQPMPPGPPPGAGPPKGGKGGAPGGGPPRVLPSPPIGALRPLLARARMCLGAASLEPPFLLAAPIAPPAWGRLIGCAEELLSRVAALECIISNPTQIAGDASLQCYFSVDMVPHFRRAYAHVATTCASLSEAIVAGGKGSGQTPRAVGVLCCTL</sequence>
<feature type="compositionally biased region" description="Low complexity" evidence="1">
    <location>
        <begin position="135"/>
        <end position="146"/>
    </location>
</feature>
<feature type="region of interest" description="Disordered" evidence="1">
    <location>
        <begin position="1"/>
        <end position="28"/>
    </location>
</feature>
<name>A0A2J8A075_9CHLO</name>
<dbReference type="OrthoDB" id="549343at2759"/>
<comment type="caution">
    <text evidence="2">The sequence shown here is derived from an EMBL/GenBank/DDBJ whole genome shotgun (WGS) entry which is preliminary data.</text>
</comment>
<feature type="compositionally biased region" description="Gly residues" evidence="1">
    <location>
        <begin position="197"/>
        <end position="207"/>
    </location>
</feature>